<dbReference type="GO" id="GO:0004519">
    <property type="term" value="F:endonuclease activity"/>
    <property type="evidence" value="ECO:0007669"/>
    <property type="project" value="UniProtKB-KW"/>
</dbReference>
<dbReference type="PROSITE" id="PS51194">
    <property type="entry name" value="HELICASE_CTER"/>
    <property type="match status" value="1"/>
</dbReference>
<keyword evidence="4" id="KW-0255">Endonuclease</keyword>
<evidence type="ECO:0000259" key="3">
    <source>
        <dbReference type="PROSITE" id="PS51194"/>
    </source>
</evidence>
<dbReference type="InterPro" id="IPR014001">
    <property type="entry name" value="Helicase_ATP-bd"/>
</dbReference>
<dbReference type="SMART" id="SM00490">
    <property type="entry name" value="HELICc"/>
    <property type="match status" value="1"/>
</dbReference>
<name>A0ABS4DHS5_9CHLR</name>
<dbReference type="SUPFAM" id="SSF52540">
    <property type="entry name" value="P-loop containing nucleoside triphosphate hydrolases"/>
    <property type="match status" value="2"/>
</dbReference>
<keyword evidence="1" id="KW-0378">Hydrolase</keyword>
<evidence type="ECO:0000256" key="1">
    <source>
        <dbReference type="ARBA" id="ARBA00022801"/>
    </source>
</evidence>
<evidence type="ECO:0000313" key="5">
    <source>
        <dbReference type="Proteomes" id="UP001193081"/>
    </source>
</evidence>
<evidence type="ECO:0000259" key="2">
    <source>
        <dbReference type="PROSITE" id="PS51192"/>
    </source>
</evidence>
<dbReference type="InterPro" id="IPR001650">
    <property type="entry name" value="Helicase_C-like"/>
</dbReference>
<dbReference type="InterPro" id="IPR025202">
    <property type="entry name" value="PLD-like_dom"/>
</dbReference>
<sequence>MPTIFDNITTHLLPTLRTMLELSHRLDVAVGYFHLRGWDALADLVERFAGTDDHCCRLLVGMQRPEHEVMRALQRLPREGEGYLDGPTVARLRRQAAQSFREQLEFGVPSSKARATLHVLAAQLRARKLRVKLFLRHPLHAKLYLVQRDDPMTPLIGFVGSSNLSFSGLSGHGELNVDVVEQDAARKLQHWFDERWDDAFAFDISADLADLIETSWAADRVVAPYHVYLKMAYYLSQDAREGVHAFPLPADLREVLLPFQAEAVALAARYLQRREGVLLGDVVGLGKTLMATAVARIFQASEQSNTLVICPPKLMPMWRDYLARYQVAGAVVSLGKAPEELPHLPRYRLVIVDESHNLRHRQGKRYAAVHDYIERNGARVLLLTATPFNKQFTDLSNQLRLFLDERRDLRIRPERFFQEYCADGRNEADFQANFDASPRSLRAFEQSNHPDDWRDLMRLFMVRRTRQFILRTYATFDAERQRSYVMIGERRAYFPLRQPRTLSFALDEHDPTDQYARLYRAQVVQVIEQLALPRYELAAYVNQTAARRAAPAERALLENLARAGRRLLGFSRTNLFKRLESSGQSFLISLDRQILRNMVTLHALEQGLPVPIGTQDVAMLDPALSDVDAEVATADEGDDEDAASAEQQTLDPALPDSEVALNAYTARAAQVYTAYATRFHRRFQWLAPSFFQARLKRALRDDARMLAEVAQQVGRWQPARDAKLAELTRLLREIHPHEKVLIFTQFADTARYLATQLWAHGVTDLAVATGQAGDPTALARRFSPTSNAGLRDGETELRVLVATDVLGEGQNLQDAHIVVNYDLPWAIIRLIQRVGRVDRIGQQAETIHAYSFLPADGVERIIRLRTRLAERLEANQEVVGTDETFFGEASATQLRDLYTEQAQVLEDDSNEDVDLASAALQVWQSASEQDQRAALALAPIVGATRPVHGPTSAAPPAGVVSYLRFPDGTDAMVRVDTEGRLVSQALAATFRALACGPDTPAVPHLPNHDELVAAALQAALHEQQTFAGQLGSLRSTRRQVYERVKRCLEQHQRRPTLFSEPLLRTLPALIEAVLRFPLREAARTALSQQIRLGASDEEVATNAVRFYEDERLVVVRDADEPVVDDPHIVCALGLVEGYTE</sequence>
<dbReference type="InterPro" id="IPR049730">
    <property type="entry name" value="SNF2/RAD54-like_C"/>
</dbReference>
<dbReference type="SUPFAM" id="SSF56024">
    <property type="entry name" value="Phospholipase D/nuclease"/>
    <property type="match status" value="1"/>
</dbReference>
<dbReference type="EMBL" id="SIJK02000129">
    <property type="protein sequence ID" value="MBP1468986.1"/>
    <property type="molecule type" value="Genomic_DNA"/>
</dbReference>
<keyword evidence="5" id="KW-1185">Reference proteome</keyword>
<dbReference type="PANTHER" id="PTHR45766:SF6">
    <property type="entry name" value="SWI_SNF-RELATED MATRIX-ASSOCIATED ACTIN-DEPENDENT REGULATOR OF CHROMATIN SUBFAMILY A-LIKE PROTEIN 1"/>
    <property type="match status" value="1"/>
</dbReference>
<dbReference type="CDD" id="cd18793">
    <property type="entry name" value="SF2_C_SNF"/>
    <property type="match status" value="1"/>
</dbReference>
<feature type="domain" description="Helicase ATP-binding" evidence="2">
    <location>
        <begin position="338"/>
        <end position="405"/>
    </location>
</feature>
<dbReference type="InterPro" id="IPR000330">
    <property type="entry name" value="SNF2_N"/>
</dbReference>
<dbReference type="Pfam" id="PF00271">
    <property type="entry name" value="Helicase_C"/>
    <property type="match status" value="1"/>
</dbReference>
<dbReference type="Proteomes" id="UP001193081">
    <property type="component" value="Unassembled WGS sequence"/>
</dbReference>
<dbReference type="SMART" id="SM00487">
    <property type="entry name" value="DEXDc"/>
    <property type="match status" value="1"/>
</dbReference>
<dbReference type="Pfam" id="PF13091">
    <property type="entry name" value="PLDc_2"/>
    <property type="match status" value="1"/>
</dbReference>
<dbReference type="PROSITE" id="PS51192">
    <property type="entry name" value="HELICASE_ATP_BIND_1"/>
    <property type="match status" value="1"/>
</dbReference>
<proteinExistence type="predicted"/>
<organism evidence="4 5">
    <name type="scientific">Candidatus Chloroploca mongolica</name>
    <dbReference type="NCBI Taxonomy" id="2528176"/>
    <lineage>
        <taxon>Bacteria</taxon>
        <taxon>Bacillati</taxon>
        <taxon>Chloroflexota</taxon>
        <taxon>Chloroflexia</taxon>
        <taxon>Chloroflexales</taxon>
        <taxon>Chloroflexineae</taxon>
        <taxon>Oscillochloridaceae</taxon>
        <taxon>Candidatus Chloroploca</taxon>
    </lineage>
</organism>
<dbReference type="CDD" id="cd09178">
    <property type="entry name" value="PLDc_N_Snf2_like"/>
    <property type="match status" value="1"/>
</dbReference>
<protein>
    <submittedName>
        <fullName evidence="4">NgoFVII family restriction endonuclease</fullName>
    </submittedName>
</protein>
<dbReference type="Gene3D" id="3.40.50.300">
    <property type="entry name" value="P-loop containing nucleotide triphosphate hydrolases"/>
    <property type="match status" value="1"/>
</dbReference>
<dbReference type="InterPro" id="IPR038718">
    <property type="entry name" value="SNF2-like_sf"/>
</dbReference>
<keyword evidence="4" id="KW-0540">Nuclease</keyword>
<feature type="domain" description="Helicase C-terminal" evidence="3">
    <location>
        <begin position="726"/>
        <end position="898"/>
    </location>
</feature>
<dbReference type="Gene3D" id="3.40.50.10810">
    <property type="entry name" value="Tandem AAA-ATPase domain"/>
    <property type="match status" value="2"/>
</dbReference>
<comment type="caution">
    <text evidence="4">The sequence shown here is derived from an EMBL/GenBank/DDBJ whole genome shotgun (WGS) entry which is preliminary data.</text>
</comment>
<dbReference type="Pfam" id="PF00176">
    <property type="entry name" value="SNF2-rel_dom"/>
    <property type="match status" value="1"/>
</dbReference>
<accession>A0ABS4DHS5</accession>
<gene>
    <name evidence="4" type="ORF">EYB53_024975</name>
</gene>
<evidence type="ECO:0000313" key="4">
    <source>
        <dbReference type="EMBL" id="MBP1468986.1"/>
    </source>
</evidence>
<dbReference type="PANTHER" id="PTHR45766">
    <property type="entry name" value="DNA ANNEALING HELICASE AND ENDONUCLEASE ZRANB3 FAMILY MEMBER"/>
    <property type="match status" value="1"/>
</dbReference>
<dbReference type="InterPro" id="IPR027417">
    <property type="entry name" value="P-loop_NTPase"/>
</dbReference>
<dbReference type="Gene3D" id="3.30.870.10">
    <property type="entry name" value="Endonuclease Chain A"/>
    <property type="match status" value="1"/>
</dbReference>
<reference evidence="4 5" key="1">
    <citation type="submission" date="2021-03" db="EMBL/GenBank/DDBJ databases">
        <authorList>
            <person name="Grouzdev D.S."/>
        </authorList>
    </citation>
    <scope>NUCLEOTIDE SEQUENCE [LARGE SCALE GENOMIC DNA]</scope>
    <source>
        <strain evidence="4 5">M50-1</strain>
    </source>
</reference>